<dbReference type="SUPFAM" id="SSF53756">
    <property type="entry name" value="UDP-Glycosyltransferase/glycogen phosphorylase"/>
    <property type="match status" value="1"/>
</dbReference>
<evidence type="ECO:0000259" key="3">
    <source>
        <dbReference type="Pfam" id="PF13439"/>
    </source>
</evidence>
<dbReference type="InterPro" id="IPR028098">
    <property type="entry name" value="Glyco_trans_4-like_N"/>
</dbReference>
<gene>
    <name evidence="4" type="ORF">HELGO_WM26403</name>
</gene>
<feature type="domain" description="Glycosyltransferase subfamily 4-like N-terminal" evidence="3">
    <location>
        <begin position="17"/>
        <end position="172"/>
    </location>
</feature>
<dbReference type="InterPro" id="IPR001296">
    <property type="entry name" value="Glyco_trans_1"/>
</dbReference>
<feature type="domain" description="Glycosyl transferase family 1" evidence="2">
    <location>
        <begin position="189"/>
        <end position="350"/>
    </location>
</feature>
<dbReference type="AlphaFoldDB" id="A0A6S6UJU8"/>
<keyword evidence="1 4" id="KW-0808">Transferase</keyword>
<dbReference type="Pfam" id="PF13439">
    <property type="entry name" value="Glyco_transf_4"/>
    <property type="match status" value="1"/>
</dbReference>
<dbReference type="Gene3D" id="3.40.50.2000">
    <property type="entry name" value="Glycogen Phosphorylase B"/>
    <property type="match status" value="2"/>
</dbReference>
<protein>
    <submittedName>
        <fullName evidence="4">Glycosyltransferase</fullName>
    </submittedName>
</protein>
<evidence type="ECO:0000256" key="1">
    <source>
        <dbReference type="ARBA" id="ARBA00022679"/>
    </source>
</evidence>
<name>A0A6S6UJU8_9BACT</name>
<dbReference type="EMBL" id="CACVAQ010000531">
    <property type="protein sequence ID" value="CAA6830047.1"/>
    <property type="molecule type" value="Genomic_DNA"/>
</dbReference>
<organism evidence="4">
    <name type="scientific">uncultured Aureispira sp</name>
    <dbReference type="NCBI Taxonomy" id="1331704"/>
    <lineage>
        <taxon>Bacteria</taxon>
        <taxon>Pseudomonadati</taxon>
        <taxon>Bacteroidota</taxon>
        <taxon>Saprospiria</taxon>
        <taxon>Saprospirales</taxon>
        <taxon>Saprospiraceae</taxon>
        <taxon>Aureispira</taxon>
        <taxon>environmental samples</taxon>
    </lineage>
</organism>
<proteinExistence type="predicted"/>
<sequence>MRIAVNTRFLMSNKLEGMGWFTHETLKRWVEWHPEHEFIFIFDRPFSEEFIFADNVTGVQAFPPARHPLLFYCWYEWAVPRVLKKYKADVFVSPDGFLSLRAKVPTLMVLHDIAWKHFEKHVYYTAMKYYNYYVPKFVQAATRIATVSEYSKQDIIKAFEADAAKIDVVYNGSHHNYQPITTQEQDKIRVEYSDGQAYFLYVGSIHPRKNVPNLLRAFEAFKKESKSPMKLLFAGRIMWQGGPVGELLETLSSKEDIVFLDYVPNDLLPKIVASAFALTYVSLFEGFGIPILEAMYCDVPSITSNCSSMPEVAGAAGLLADPNSVDSICAQMVALWETPNLRQNLVEKGRIQRQKFSWDLTAKRLWNSLEQILPKEQ</sequence>
<accession>A0A6S6UJU8</accession>
<evidence type="ECO:0000259" key="2">
    <source>
        <dbReference type="Pfam" id="PF00534"/>
    </source>
</evidence>
<evidence type="ECO:0000313" key="4">
    <source>
        <dbReference type="EMBL" id="CAA6830047.1"/>
    </source>
</evidence>
<dbReference type="GO" id="GO:0016757">
    <property type="term" value="F:glycosyltransferase activity"/>
    <property type="evidence" value="ECO:0007669"/>
    <property type="project" value="InterPro"/>
</dbReference>
<dbReference type="Pfam" id="PF00534">
    <property type="entry name" value="Glycos_transf_1"/>
    <property type="match status" value="1"/>
</dbReference>
<reference evidence="4" key="1">
    <citation type="submission" date="2020-01" db="EMBL/GenBank/DDBJ databases">
        <authorList>
            <person name="Meier V. D."/>
            <person name="Meier V D."/>
        </authorList>
    </citation>
    <scope>NUCLEOTIDE SEQUENCE</scope>
    <source>
        <strain evidence="4">HLG_WM_MAG_10</strain>
    </source>
</reference>
<dbReference type="PANTHER" id="PTHR46401">
    <property type="entry name" value="GLYCOSYLTRANSFERASE WBBK-RELATED"/>
    <property type="match status" value="1"/>
</dbReference>
<dbReference type="PANTHER" id="PTHR46401:SF2">
    <property type="entry name" value="GLYCOSYLTRANSFERASE WBBK-RELATED"/>
    <property type="match status" value="1"/>
</dbReference>
<dbReference type="CDD" id="cd03809">
    <property type="entry name" value="GT4_MtfB-like"/>
    <property type="match status" value="1"/>
</dbReference>